<feature type="domain" description="RNase H type-1" evidence="3">
    <location>
        <begin position="921"/>
        <end position="1038"/>
    </location>
</feature>
<dbReference type="SUPFAM" id="SSF56219">
    <property type="entry name" value="DNase I-like"/>
    <property type="match status" value="1"/>
</dbReference>
<gene>
    <name evidence="5" type="ORF">Bca52824_034847</name>
</gene>
<protein>
    <recommendedName>
        <fullName evidence="7">RNase H type-1 domain-containing protein</fullName>
    </recommendedName>
</protein>
<evidence type="ECO:0000256" key="1">
    <source>
        <dbReference type="SAM" id="MobiDB-lite"/>
    </source>
</evidence>
<feature type="domain" description="DUF4283" evidence="4">
    <location>
        <begin position="36"/>
        <end position="115"/>
    </location>
</feature>
<keyword evidence="6" id="KW-1185">Reference proteome</keyword>
<feature type="compositionally biased region" description="Polar residues" evidence="1">
    <location>
        <begin position="350"/>
        <end position="359"/>
    </location>
</feature>
<organism evidence="5 6">
    <name type="scientific">Brassica carinata</name>
    <name type="common">Ethiopian mustard</name>
    <name type="synonym">Abyssinian cabbage</name>
    <dbReference type="NCBI Taxonomy" id="52824"/>
    <lineage>
        <taxon>Eukaryota</taxon>
        <taxon>Viridiplantae</taxon>
        <taxon>Streptophyta</taxon>
        <taxon>Embryophyta</taxon>
        <taxon>Tracheophyta</taxon>
        <taxon>Spermatophyta</taxon>
        <taxon>Magnoliopsida</taxon>
        <taxon>eudicotyledons</taxon>
        <taxon>Gunneridae</taxon>
        <taxon>Pentapetalae</taxon>
        <taxon>rosids</taxon>
        <taxon>malvids</taxon>
        <taxon>Brassicales</taxon>
        <taxon>Brassicaceae</taxon>
        <taxon>Brassiceae</taxon>
        <taxon>Brassica</taxon>
    </lineage>
</organism>
<reference evidence="5 6" key="1">
    <citation type="submission" date="2020-02" db="EMBL/GenBank/DDBJ databases">
        <authorList>
            <person name="Ma Q."/>
            <person name="Huang Y."/>
            <person name="Song X."/>
            <person name="Pei D."/>
        </authorList>
    </citation>
    <scope>NUCLEOTIDE SEQUENCE [LARGE SCALE GENOMIC DNA]</scope>
    <source>
        <strain evidence="5">Sxm20200214</strain>
        <tissue evidence="5">Leaf</tissue>
    </source>
</reference>
<feature type="compositionally biased region" description="Polar residues" evidence="1">
    <location>
        <begin position="481"/>
        <end position="495"/>
    </location>
</feature>
<dbReference type="CDD" id="cd06222">
    <property type="entry name" value="RNase_H_like"/>
    <property type="match status" value="1"/>
</dbReference>
<feature type="compositionally biased region" description="Basic and acidic residues" evidence="1">
    <location>
        <begin position="360"/>
        <end position="370"/>
    </location>
</feature>
<dbReference type="InterPro" id="IPR005135">
    <property type="entry name" value="Endo/exonuclease/phosphatase"/>
</dbReference>
<proteinExistence type="predicted"/>
<feature type="compositionally biased region" description="Low complexity" evidence="1">
    <location>
        <begin position="519"/>
        <end position="532"/>
    </location>
</feature>
<dbReference type="Gene3D" id="3.30.420.10">
    <property type="entry name" value="Ribonuclease H-like superfamily/Ribonuclease H"/>
    <property type="match status" value="1"/>
</dbReference>
<evidence type="ECO:0000259" key="2">
    <source>
        <dbReference type="Pfam" id="PF03372"/>
    </source>
</evidence>
<feature type="region of interest" description="Disordered" evidence="1">
    <location>
        <begin position="325"/>
        <end position="388"/>
    </location>
</feature>
<dbReference type="InterPro" id="IPR012337">
    <property type="entry name" value="RNaseH-like_sf"/>
</dbReference>
<evidence type="ECO:0000313" key="5">
    <source>
        <dbReference type="EMBL" id="KAG2298375.1"/>
    </source>
</evidence>
<dbReference type="Pfam" id="PF14111">
    <property type="entry name" value="DUF4283"/>
    <property type="match status" value="1"/>
</dbReference>
<dbReference type="PANTHER" id="PTHR31286:SF163">
    <property type="entry name" value="ZINC KNUCKLE CX2CX4HX4C DOMAIN-CONTAINING PROTEIN"/>
    <property type="match status" value="1"/>
</dbReference>
<dbReference type="GO" id="GO:0004523">
    <property type="term" value="F:RNA-DNA hybrid ribonuclease activity"/>
    <property type="evidence" value="ECO:0007669"/>
    <property type="project" value="InterPro"/>
</dbReference>
<dbReference type="Pfam" id="PF13456">
    <property type="entry name" value="RVT_3"/>
    <property type="match status" value="1"/>
</dbReference>
<dbReference type="InterPro" id="IPR036397">
    <property type="entry name" value="RNaseH_sf"/>
</dbReference>
<feature type="compositionally biased region" description="Basic and acidic residues" evidence="1">
    <location>
        <begin position="218"/>
        <end position="228"/>
    </location>
</feature>
<dbReference type="InterPro" id="IPR040256">
    <property type="entry name" value="At4g02000-like"/>
</dbReference>
<dbReference type="SUPFAM" id="SSF53098">
    <property type="entry name" value="Ribonuclease H-like"/>
    <property type="match status" value="1"/>
</dbReference>
<dbReference type="GO" id="GO:0003676">
    <property type="term" value="F:nucleic acid binding"/>
    <property type="evidence" value="ECO:0007669"/>
    <property type="project" value="InterPro"/>
</dbReference>
<name>A0A8X7S419_BRACI</name>
<evidence type="ECO:0000259" key="3">
    <source>
        <dbReference type="Pfam" id="PF13456"/>
    </source>
</evidence>
<dbReference type="Gene3D" id="3.60.10.10">
    <property type="entry name" value="Endonuclease/exonuclease/phosphatase"/>
    <property type="match status" value="1"/>
</dbReference>
<dbReference type="InterPro" id="IPR025558">
    <property type="entry name" value="DUF4283"/>
</dbReference>
<feature type="compositionally biased region" description="Basic residues" evidence="1">
    <location>
        <begin position="499"/>
        <end position="514"/>
    </location>
</feature>
<dbReference type="EMBL" id="JAAMPC010000008">
    <property type="protein sequence ID" value="KAG2298375.1"/>
    <property type="molecule type" value="Genomic_DNA"/>
</dbReference>
<dbReference type="OrthoDB" id="1112386at2759"/>
<dbReference type="InterPro" id="IPR036691">
    <property type="entry name" value="Endo/exonu/phosph_ase_sf"/>
</dbReference>
<dbReference type="PANTHER" id="PTHR31286">
    <property type="entry name" value="GLYCINE-RICH CELL WALL STRUCTURAL PROTEIN 1.8-LIKE"/>
    <property type="match status" value="1"/>
</dbReference>
<dbReference type="InterPro" id="IPR044730">
    <property type="entry name" value="RNase_H-like_dom_plant"/>
</dbReference>
<evidence type="ECO:0000259" key="4">
    <source>
        <dbReference type="Pfam" id="PF14111"/>
    </source>
</evidence>
<dbReference type="InterPro" id="IPR002156">
    <property type="entry name" value="RNaseH_domain"/>
</dbReference>
<dbReference type="AlphaFoldDB" id="A0A8X7S419"/>
<sequence>MAHRFSRMEKGKGREESFPLRKPLVKVPHTNVSELIERNKLTLIGRVTNPGIQKTRAVVEFFLQQWHVAGKISGRDLGPSLFQFGFESEKDLQTILSKAPFHFKNWMLNLQRWEPIVSDTFPSLIPFWINVHGIPLHYWTDETIEAIGSILGPIDAREVDKARLRVQVNGLKPLIMKMDLQLSSRDVVEIELEYERIGKHCFYNLGISQQNALERIEESRRRQNERRYSRQQNISKHKKDRWTTARNTHHQSDLTSGFEENKRRYDDRNFSHRNPSPRKSLPQYDSQERISSSRVMMPTHDKEHRGTALPQGLQVGLVVESTPLKQPSPVAITPSDQRRASLASRLSDPRSGNASGNVSSEERVPARDRLSVNTLRTSRSERTPSESPVFQARVAHATDLSPLPMATNAITRPSSSNIFETGRLGPCERSPIRTLSKDRVHVSLRLGPIGTESEENEEDSAFDLQLQQALSSKAAGKRVAGSSQIRRGSQDSPSQGVIVKRRRVSKSHPSPRRKLMMDAIAAGGRTSAATGGKAQGRKKQKPMPSTKIIPPMRIGEFRKRISPAVLFLMETKNQDEALFKLFKNSDLTNHLTVPPVGLAGGLSLSWRDDIQVDILYSSPNVIDTRIEALGSFSFVSFIYGAPNPSDRPAFWSKLTELGSDREEAWLLTGDFNDLLDNSEKVGGPTRWEGSFLSFRSFVSQMGLWDLQHSGNHLSWRGTRYNYFIQSRLDRAMANCSWFERFPTGRCEYLRFEGSDHRPVVIHFDVSLRKKKGLFRFDRRLKNKPEVRKLVETQWKQDPLESVLTRIGNIRHSIIKWTREQNINSNLGIQTAQQELEEALSSPSPDSILIESLKVTLESAYKEEELYWRQRSRILWLHSGDRNTSFFHASTRDRRAVNKFSVIEDLEGKSVFKEVEIVQYAAWDATTGNCEIGWVLRDADNAKVESSSSHRRFVPSALVAEALAVKAVITAALSSHVSSLRVCSDSKNLIKLLKTHGQDVVLKGVLHDIRLLACSFSSISFIYVPRLANVEADLIAKAALSSISVFTL</sequence>
<evidence type="ECO:0000313" key="6">
    <source>
        <dbReference type="Proteomes" id="UP000886595"/>
    </source>
</evidence>
<feature type="compositionally biased region" description="Basic and acidic residues" evidence="1">
    <location>
        <begin position="259"/>
        <end position="270"/>
    </location>
</feature>
<feature type="region of interest" description="Disordered" evidence="1">
    <location>
        <begin position="475"/>
        <end position="549"/>
    </location>
</feature>
<feature type="domain" description="Endonuclease/exonuclease/phosphatase" evidence="2">
    <location>
        <begin position="555"/>
        <end position="756"/>
    </location>
</feature>
<evidence type="ECO:0008006" key="7">
    <source>
        <dbReference type="Google" id="ProtNLM"/>
    </source>
</evidence>
<accession>A0A8X7S419</accession>
<comment type="caution">
    <text evidence="5">The sequence shown here is derived from an EMBL/GenBank/DDBJ whole genome shotgun (WGS) entry which is preliminary data.</text>
</comment>
<dbReference type="Proteomes" id="UP000886595">
    <property type="component" value="Unassembled WGS sequence"/>
</dbReference>
<dbReference type="Pfam" id="PF03372">
    <property type="entry name" value="Exo_endo_phos"/>
    <property type="match status" value="1"/>
</dbReference>
<feature type="region of interest" description="Disordered" evidence="1">
    <location>
        <begin position="218"/>
        <end position="290"/>
    </location>
</feature>